<organism evidence="1 2">
    <name type="scientific">Mycobacterium lacus</name>
    <dbReference type="NCBI Taxonomy" id="169765"/>
    <lineage>
        <taxon>Bacteria</taxon>
        <taxon>Bacillati</taxon>
        <taxon>Actinomycetota</taxon>
        <taxon>Actinomycetes</taxon>
        <taxon>Mycobacteriales</taxon>
        <taxon>Mycobacteriaceae</taxon>
        <taxon>Mycobacterium</taxon>
    </lineage>
</organism>
<dbReference type="InterPro" id="IPR010985">
    <property type="entry name" value="Ribbon_hlx_hlx"/>
</dbReference>
<dbReference type="SUPFAM" id="SSF47598">
    <property type="entry name" value="Ribbon-helix-helix"/>
    <property type="match status" value="1"/>
</dbReference>
<dbReference type="EMBL" id="AP022581">
    <property type="protein sequence ID" value="BBX95832.1"/>
    <property type="molecule type" value="Genomic_DNA"/>
</dbReference>
<dbReference type="AlphaFoldDB" id="A0A1X1YTM5"/>
<dbReference type="STRING" id="169765.AWC15_13165"/>
<gene>
    <name evidence="1" type="ORF">MLAC_11260</name>
</gene>
<sequence length="81" mass="9067">MPKTVQIRDIDDEVYAGLVRRAAEEGITVPELLRREAARLAARPSVAQWLARIGRRPSTVSTAEVLATLDEWRGEWPDAGR</sequence>
<dbReference type="GO" id="GO:0006355">
    <property type="term" value="P:regulation of DNA-templated transcription"/>
    <property type="evidence" value="ECO:0007669"/>
    <property type="project" value="InterPro"/>
</dbReference>
<proteinExistence type="predicted"/>
<keyword evidence="2" id="KW-1185">Reference proteome</keyword>
<dbReference type="OrthoDB" id="7107936at2"/>
<evidence type="ECO:0000313" key="2">
    <source>
        <dbReference type="Proteomes" id="UP000466396"/>
    </source>
</evidence>
<dbReference type="KEGG" id="mlj:MLAC_11260"/>
<evidence type="ECO:0000313" key="1">
    <source>
        <dbReference type="EMBL" id="BBX95832.1"/>
    </source>
</evidence>
<dbReference type="RefSeq" id="WP_085156810.1">
    <property type="nucleotide sequence ID" value="NZ_AP022581.1"/>
</dbReference>
<dbReference type="Proteomes" id="UP000466396">
    <property type="component" value="Chromosome"/>
</dbReference>
<name>A0A1X1YTM5_9MYCO</name>
<protein>
    <submittedName>
        <fullName evidence="1">Uncharacterized protein</fullName>
    </submittedName>
</protein>
<accession>A0A1X1YTM5</accession>
<reference evidence="1 2" key="1">
    <citation type="journal article" date="2019" name="Emerg. Microbes Infect.">
        <title>Comprehensive subspecies identification of 175 nontuberculous mycobacteria species based on 7547 genomic profiles.</title>
        <authorList>
            <person name="Matsumoto Y."/>
            <person name="Kinjo T."/>
            <person name="Motooka D."/>
            <person name="Nabeya D."/>
            <person name="Jung N."/>
            <person name="Uechi K."/>
            <person name="Horii T."/>
            <person name="Iida T."/>
            <person name="Fujita J."/>
            <person name="Nakamura S."/>
        </authorList>
    </citation>
    <scope>NUCLEOTIDE SEQUENCE [LARGE SCALE GENOMIC DNA]</scope>
    <source>
        <strain evidence="1 2">JCM 15657</strain>
    </source>
</reference>